<keyword evidence="3" id="KW-1185">Reference proteome</keyword>
<gene>
    <name evidence="2" type="ORF">EJ03DRAFT_201750</name>
</gene>
<accession>A0A6G1LIC0</accession>
<evidence type="ECO:0000256" key="1">
    <source>
        <dbReference type="SAM" id="MobiDB-lite"/>
    </source>
</evidence>
<feature type="compositionally biased region" description="Basic residues" evidence="1">
    <location>
        <begin position="167"/>
        <end position="177"/>
    </location>
</feature>
<dbReference type="Proteomes" id="UP000799436">
    <property type="component" value="Unassembled WGS sequence"/>
</dbReference>
<evidence type="ECO:0000313" key="2">
    <source>
        <dbReference type="EMBL" id="KAF2772322.1"/>
    </source>
</evidence>
<protein>
    <submittedName>
        <fullName evidence="2">Uncharacterized protein</fullName>
    </submittedName>
</protein>
<dbReference type="AlphaFoldDB" id="A0A6G1LIC0"/>
<evidence type="ECO:0000313" key="3">
    <source>
        <dbReference type="Proteomes" id="UP000799436"/>
    </source>
</evidence>
<feature type="region of interest" description="Disordered" evidence="1">
    <location>
        <begin position="100"/>
        <end position="182"/>
    </location>
</feature>
<dbReference type="EMBL" id="ML995815">
    <property type="protein sequence ID" value="KAF2772322.1"/>
    <property type="molecule type" value="Genomic_DNA"/>
</dbReference>
<feature type="compositionally biased region" description="Low complexity" evidence="1">
    <location>
        <begin position="125"/>
        <end position="138"/>
    </location>
</feature>
<name>A0A6G1LIC0_9PEZI</name>
<reference evidence="2" key="1">
    <citation type="journal article" date="2020" name="Stud. Mycol.">
        <title>101 Dothideomycetes genomes: a test case for predicting lifestyles and emergence of pathogens.</title>
        <authorList>
            <person name="Haridas S."/>
            <person name="Albert R."/>
            <person name="Binder M."/>
            <person name="Bloem J."/>
            <person name="Labutti K."/>
            <person name="Salamov A."/>
            <person name="Andreopoulos B."/>
            <person name="Baker S."/>
            <person name="Barry K."/>
            <person name="Bills G."/>
            <person name="Bluhm B."/>
            <person name="Cannon C."/>
            <person name="Castanera R."/>
            <person name="Culley D."/>
            <person name="Daum C."/>
            <person name="Ezra D."/>
            <person name="Gonzalez J."/>
            <person name="Henrissat B."/>
            <person name="Kuo A."/>
            <person name="Liang C."/>
            <person name="Lipzen A."/>
            <person name="Lutzoni F."/>
            <person name="Magnuson J."/>
            <person name="Mondo S."/>
            <person name="Nolan M."/>
            <person name="Ohm R."/>
            <person name="Pangilinan J."/>
            <person name="Park H.-J."/>
            <person name="Ramirez L."/>
            <person name="Alfaro M."/>
            <person name="Sun H."/>
            <person name="Tritt A."/>
            <person name="Yoshinaga Y."/>
            <person name="Zwiers L.-H."/>
            <person name="Turgeon B."/>
            <person name="Goodwin S."/>
            <person name="Spatafora J."/>
            <person name="Crous P."/>
            <person name="Grigoriev I."/>
        </authorList>
    </citation>
    <scope>NUCLEOTIDE SEQUENCE</scope>
    <source>
        <strain evidence="2">CBS 116005</strain>
    </source>
</reference>
<organism evidence="2 3">
    <name type="scientific">Teratosphaeria nubilosa</name>
    <dbReference type="NCBI Taxonomy" id="161662"/>
    <lineage>
        <taxon>Eukaryota</taxon>
        <taxon>Fungi</taxon>
        <taxon>Dikarya</taxon>
        <taxon>Ascomycota</taxon>
        <taxon>Pezizomycotina</taxon>
        <taxon>Dothideomycetes</taxon>
        <taxon>Dothideomycetidae</taxon>
        <taxon>Mycosphaerellales</taxon>
        <taxon>Teratosphaeriaceae</taxon>
        <taxon>Teratosphaeria</taxon>
    </lineage>
</organism>
<proteinExistence type="predicted"/>
<sequence length="214" mass="24102">MCEQRRVTQLNMVIRSRIFESLTQGSCKIPGPSEVSSIAGIPRSSFLPSKTTLPNMAVYGGCVPGMLEQWHPKYLYARQGTSYISPCVSRHSRLFEQQDLPQQHQNHPTEHSNHSAQRPSQVYCNTNSQASSTQQQNAFHRSPPGDHRHRWPHLGGASTPRGPGSQARRRCPTKARRRSADPVPRLEYLHLPAPRLSIRHLRPPARGEVLQNQG</sequence>
<feature type="compositionally biased region" description="Polar residues" evidence="1">
    <location>
        <begin position="114"/>
        <end position="124"/>
    </location>
</feature>